<dbReference type="SUPFAM" id="SSF56112">
    <property type="entry name" value="Protein kinase-like (PK-like)"/>
    <property type="match status" value="1"/>
</dbReference>
<name>A0A3Q3EUU8_9LABR</name>
<dbReference type="AlphaFoldDB" id="A0A3Q3EUU8"/>
<sequence>MKKITLGPGPVCLRTSADVMPTSRPGSEPVEFWVDGSRRDGTVEEFYTLSSELGEADQKPYAIKVLRKRSIDKKIVRTEIGVLLRLSHPNIVSMRLRPQRGFMT</sequence>
<dbReference type="Ensembl" id="ENSLBET00000010612.1">
    <property type="protein sequence ID" value="ENSLBEP00000010057.1"/>
    <property type="gene ID" value="ENSLBEG00000007805.1"/>
</dbReference>
<protein>
    <recommendedName>
        <fullName evidence="3">Protein kinase domain-containing protein</fullName>
    </recommendedName>
</protein>
<evidence type="ECO:0000313" key="2">
    <source>
        <dbReference type="Proteomes" id="UP000261660"/>
    </source>
</evidence>
<evidence type="ECO:0008006" key="3">
    <source>
        <dbReference type="Google" id="ProtNLM"/>
    </source>
</evidence>
<reference evidence="1" key="1">
    <citation type="submission" date="2025-08" db="UniProtKB">
        <authorList>
            <consortium name="Ensembl"/>
        </authorList>
    </citation>
    <scope>IDENTIFICATION</scope>
</reference>
<organism evidence="1 2">
    <name type="scientific">Labrus bergylta</name>
    <name type="common">ballan wrasse</name>
    <dbReference type="NCBI Taxonomy" id="56723"/>
    <lineage>
        <taxon>Eukaryota</taxon>
        <taxon>Metazoa</taxon>
        <taxon>Chordata</taxon>
        <taxon>Craniata</taxon>
        <taxon>Vertebrata</taxon>
        <taxon>Euteleostomi</taxon>
        <taxon>Actinopterygii</taxon>
        <taxon>Neopterygii</taxon>
        <taxon>Teleostei</taxon>
        <taxon>Neoteleostei</taxon>
        <taxon>Acanthomorphata</taxon>
        <taxon>Eupercaria</taxon>
        <taxon>Labriformes</taxon>
        <taxon>Labridae</taxon>
        <taxon>Labrus</taxon>
    </lineage>
</organism>
<keyword evidence="2" id="KW-1185">Reference proteome</keyword>
<accession>A0A3Q3EUU8</accession>
<proteinExistence type="predicted"/>
<dbReference type="InterPro" id="IPR011009">
    <property type="entry name" value="Kinase-like_dom_sf"/>
</dbReference>
<dbReference type="Gene3D" id="3.30.200.20">
    <property type="entry name" value="Phosphorylase Kinase, domain 1"/>
    <property type="match status" value="1"/>
</dbReference>
<dbReference type="InParanoid" id="A0A3Q3EUU8"/>
<reference evidence="1" key="2">
    <citation type="submission" date="2025-09" db="UniProtKB">
        <authorList>
            <consortium name="Ensembl"/>
        </authorList>
    </citation>
    <scope>IDENTIFICATION</scope>
</reference>
<dbReference type="GeneTree" id="ENSGT00940000179966"/>
<dbReference type="STRING" id="56723.ENSLBEP00000010057"/>
<evidence type="ECO:0000313" key="1">
    <source>
        <dbReference type="Ensembl" id="ENSLBEP00000010057.1"/>
    </source>
</evidence>
<dbReference type="Proteomes" id="UP000261660">
    <property type="component" value="Unplaced"/>
</dbReference>